<dbReference type="GO" id="GO:0010467">
    <property type="term" value="P:gene expression"/>
    <property type="evidence" value="ECO:0007669"/>
    <property type="project" value="UniProtKB-ARBA"/>
</dbReference>
<dbReference type="PANTHER" id="PTHR47959:SF24">
    <property type="entry name" value="ATP-DEPENDENT RNA HELICASE"/>
    <property type="match status" value="1"/>
</dbReference>
<comment type="caution">
    <text evidence="15">The sequence shown here is derived from an EMBL/GenBank/DDBJ whole genome shotgun (WGS) entry which is preliminary data.</text>
</comment>
<evidence type="ECO:0000313" key="15">
    <source>
        <dbReference type="EMBL" id="KAF2834687.1"/>
    </source>
</evidence>
<feature type="short sequence motif" description="Q motif" evidence="9">
    <location>
        <begin position="79"/>
        <end position="107"/>
    </location>
</feature>
<comment type="similarity">
    <text evidence="10">Belongs to the DEAD box helicase family.</text>
</comment>
<evidence type="ECO:0000259" key="14">
    <source>
        <dbReference type="PROSITE" id="PS51195"/>
    </source>
</evidence>
<evidence type="ECO:0000256" key="10">
    <source>
        <dbReference type="RuleBase" id="RU000492"/>
    </source>
</evidence>
<dbReference type="InterPro" id="IPR027417">
    <property type="entry name" value="P-loop_NTPase"/>
</dbReference>
<keyword evidence="4 10" id="KW-0378">Hydrolase</keyword>
<keyword evidence="3 10" id="KW-0547">Nucleotide-binding</keyword>
<dbReference type="Pfam" id="PF00270">
    <property type="entry name" value="DEAD"/>
    <property type="match status" value="1"/>
</dbReference>
<evidence type="ECO:0000256" key="7">
    <source>
        <dbReference type="ARBA" id="ARBA00022884"/>
    </source>
</evidence>
<evidence type="ECO:0000259" key="13">
    <source>
        <dbReference type="PROSITE" id="PS51194"/>
    </source>
</evidence>
<evidence type="ECO:0000256" key="9">
    <source>
        <dbReference type="PROSITE-ProRule" id="PRU00552"/>
    </source>
</evidence>
<evidence type="ECO:0000256" key="6">
    <source>
        <dbReference type="ARBA" id="ARBA00022840"/>
    </source>
</evidence>
<dbReference type="InterPro" id="IPR001650">
    <property type="entry name" value="Helicase_C-like"/>
</dbReference>
<dbReference type="GO" id="GO:0003723">
    <property type="term" value="F:RNA binding"/>
    <property type="evidence" value="ECO:0007669"/>
    <property type="project" value="UniProtKB-KW"/>
</dbReference>
<dbReference type="AlphaFoldDB" id="A0A9P4VMI0"/>
<feature type="domain" description="Helicase ATP-binding" evidence="12">
    <location>
        <begin position="110"/>
        <end position="289"/>
    </location>
</feature>
<dbReference type="InterPro" id="IPR050079">
    <property type="entry name" value="DEAD_box_RNA_helicase"/>
</dbReference>
<dbReference type="GO" id="GO:0005524">
    <property type="term" value="F:ATP binding"/>
    <property type="evidence" value="ECO:0007669"/>
    <property type="project" value="UniProtKB-KW"/>
</dbReference>
<accession>A0A9P4VMI0</accession>
<proteinExistence type="inferred from homology"/>
<dbReference type="GO" id="GO:0005829">
    <property type="term" value="C:cytosol"/>
    <property type="evidence" value="ECO:0007669"/>
    <property type="project" value="TreeGrafter"/>
</dbReference>
<dbReference type="PROSITE" id="PS51195">
    <property type="entry name" value="Q_MOTIF"/>
    <property type="match status" value="1"/>
</dbReference>
<evidence type="ECO:0000256" key="11">
    <source>
        <dbReference type="SAM" id="MobiDB-lite"/>
    </source>
</evidence>
<name>A0A9P4VMI0_9PEZI</name>
<evidence type="ECO:0000256" key="1">
    <source>
        <dbReference type="ARBA" id="ARBA00004123"/>
    </source>
</evidence>
<dbReference type="InterPro" id="IPR014001">
    <property type="entry name" value="Helicase_ATP-bd"/>
</dbReference>
<dbReference type="Gene3D" id="3.40.50.300">
    <property type="entry name" value="P-loop containing nucleotide triphosphate hydrolases"/>
    <property type="match status" value="2"/>
</dbReference>
<dbReference type="GO" id="GO:0042254">
    <property type="term" value="P:ribosome biogenesis"/>
    <property type="evidence" value="ECO:0007669"/>
    <property type="project" value="UniProtKB-KW"/>
</dbReference>
<dbReference type="CDD" id="cd18787">
    <property type="entry name" value="SF2_C_DEAD"/>
    <property type="match status" value="1"/>
</dbReference>
<evidence type="ECO:0000256" key="3">
    <source>
        <dbReference type="ARBA" id="ARBA00022741"/>
    </source>
</evidence>
<keyword evidence="2" id="KW-0690">Ribosome biogenesis</keyword>
<feature type="region of interest" description="Disordered" evidence="11">
    <location>
        <begin position="1"/>
        <end position="27"/>
    </location>
</feature>
<sequence>MAPSLIRPKQRQTLADSNASESDSLIDVDAQVSRKRRKISPSNDEVAQGAKSIIPTASQITTKNTSHFDRKNIITDDNVSFASIGVAPWLIASLSAMAIKRPTGIQKSCIPEILKGRDCIGGSRTGSGKTVAFAVPILQKWAEDPVGIFAVVLTATRELALQIFEQFRAISAPQSLKPILITGGDDMRTQAIQLSQRPHIIIATPGRLADHIINSGEDTICGLRRVKFIVLDEADRLLASGQGSMLPDVETCLSVLPPSTDRQTCLFTATVTPEVRALKEIPRPKNRPPVFVSEVDTEELAIPDTLQQKYLQVNVTHKEAFLHVLLLTPANINRSVIIFCNRTNTANLLEHMLRLLEHRVTALHSKLLQSERINNLARFRAKAARILVATDVASRGLDIPEVALVINYDVPRDPDDYIHRCGRTARAGRTGEAVTLLGQRDLDLLFAIEERVGKKLDTYDEKDVNIQTRVIRDGLKPVGEKKREALIQIEEGRDVTGKRKKGMLKRVV</sequence>
<keyword evidence="5 10" id="KW-0347">Helicase</keyword>
<keyword evidence="7" id="KW-0694">RNA-binding</keyword>
<reference evidence="15" key="1">
    <citation type="journal article" date="2020" name="Stud. Mycol.">
        <title>101 Dothideomycetes genomes: a test case for predicting lifestyles and emergence of pathogens.</title>
        <authorList>
            <person name="Haridas S."/>
            <person name="Albert R."/>
            <person name="Binder M."/>
            <person name="Bloem J."/>
            <person name="Labutti K."/>
            <person name="Salamov A."/>
            <person name="Andreopoulos B."/>
            <person name="Baker S."/>
            <person name="Barry K."/>
            <person name="Bills G."/>
            <person name="Bluhm B."/>
            <person name="Cannon C."/>
            <person name="Castanera R."/>
            <person name="Culley D."/>
            <person name="Daum C."/>
            <person name="Ezra D."/>
            <person name="Gonzalez J."/>
            <person name="Henrissat B."/>
            <person name="Kuo A."/>
            <person name="Liang C."/>
            <person name="Lipzen A."/>
            <person name="Lutzoni F."/>
            <person name="Magnuson J."/>
            <person name="Mondo S."/>
            <person name="Nolan M."/>
            <person name="Ohm R."/>
            <person name="Pangilinan J."/>
            <person name="Park H.-J."/>
            <person name="Ramirez L."/>
            <person name="Alfaro M."/>
            <person name="Sun H."/>
            <person name="Tritt A."/>
            <person name="Yoshinaga Y."/>
            <person name="Zwiers L.-H."/>
            <person name="Turgeon B."/>
            <person name="Goodwin S."/>
            <person name="Spatafora J."/>
            <person name="Crous P."/>
            <person name="Grigoriev I."/>
        </authorList>
    </citation>
    <scope>NUCLEOTIDE SEQUENCE</scope>
    <source>
        <strain evidence="15">CBS 101060</strain>
    </source>
</reference>
<keyword evidence="16" id="KW-1185">Reference proteome</keyword>
<evidence type="ECO:0000256" key="2">
    <source>
        <dbReference type="ARBA" id="ARBA00022517"/>
    </source>
</evidence>
<gene>
    <name evidence="15" type="ORF">M501DRAFT_1061446</name>
</gene>
<dbReference type="EMBL" id="MU006115">
    <property type="protein sequence ID" value="KAF2834687.1"/>
    <property type="molecule type" value="Genomic_DNA"/>
</dbReference>
<dbReference type="GO" id="GO:0005634">
    <property type="term" value="C:nucleus"/>
    <property type="evidence" value="ECO:0007669"/>
    <property type="project" value="UniProtKB-SubCell"/>
</dbReference>
<evidence type="ECO:0000256" key="5">
    <source>
        <dbReference type="ARBA" id="ARBA00022806"/>
    </source>
</evidence>
<dbReference type="InterPro" id="IPR014014">
    <property type="entry name" value="RNA_helicase_DEAD_Q_motif"/>
</dbReference>
<dbReference type="PROSITE" id="PS00039">
    <property type="entry name" value="DEAD_ATP_HELICASE"/>
    <property type="match status" value="1"/>
</dbReference>
<dbReference type="SMART" id="SM00487">
    <property type="entry name" value="DEXDc"/>
    <property type="match status" value="1"/>
</dbReference>
<dbReference type="PANTHER" id="PTHR47959">
    <property type="entry name" value="ATP-DEPENDENT RNA HELICASE RHLE-RELATED"/>
    <property type="match status" value="1"/>
</dbReference>
<evidence type="ECO:0000259" key="12">
    <source>
        <dbReference type="PROSITE" id="PS51192"/>
    </source>
</evidence>
<dbReference type="GO" id="GO:0003724">
    <property type="term" value="F:RNA helicase activity"/>
    <property type="evidence" value="ECO:0007669"/>
    <property type="project" value="InterPro"/>
</dbReference>
<dbReference type="InterPro" id="IPR011545">
    <property type="entry name" value="DEAD/DEAH_box_helicase_dom"/>
</dbReference>
<dbReference type="OrthoDB" id="10261904at2759"/>
<evidence type="ECO:0000256" key="4">
    <source>
        <dbReference type="ARBA" id="ARBA00022801"/>
    </source>
</evidence>
<dbReference type="SMART" id="SM00490">
    <property type="entry name" value="HELICc"/>
    <property type="match status" value="1"/>
</dbReference>
<dbReference type="Proteomes" id="UP000799429">
    <property type="component" value="Unassembled WGS sequence"/>
</dbReference>
<dbReference type="Pfam" id="PF00271">
    <property type="entry name" value="Helicase_C"/>
    <property type="match status" value="1"/>
</dbReference>
<keyword evidence="6 10" id="KW-0067">ATP-binding</keyword>
<dbReference type="InterPro" id="IPR000629">
    <property type="entry name" value="RNA-helicase_DEAD-box_CS"/>
</dbReference>
<organism evidence="15 16">
    <name type="scientific">Patellaria atrata CBS 101060</name>
    <dbReference type="NCBI Taxonomy" id="1346257"/>
    <lineage>
        <taxon>Eukaryota</taxon>
        <taxon>Fungi</taxon>
        <taxon>Dikarya</taxon>
        <taxon>Ascomycota</taxon>
        <taxon>Pezizomycotina</taxon>
        <taxon>Dothideomycetes</taxon>
        <taxon>Dothideomycetes incertae sedis</taxon>
        <taxon>Patellariales</taxon>
        <taxon>Patellariaceae</taxon>
        <taxon>Patellaria</taxon>
    </lineage>
</organism>
<feature type="domain" description="DEAD-box RNA helicase Q" evidence="14">
    <location>
        <begin position="79"/>
        <end position="107"/>
    </location>
</feature>
<dbReference type="CDD" id="cd17955">
    <property type="entry name" value="DEADc_DDX49"/>
    <property type="match status" value="1"/>
</dbReference>
<feature type="domain" description="Helicase C-terminal" evidence="13">
    <location>
        <begin position="320"/>
        <end position="467"/>
    </location>
</feature>
<dbReference type="PROSITE" id="PS51194">
    <property type="entry name" value="HELICASE_CTER"/>
    <property type="match status" value="1"/>
</dbReference>
<dbReference type="SUPFAM" id="SSF52540">
    <property type="entry name" value="P-loop containing nucleoside triphosphate hydrolases"/>
    <property type="match status" value="1"/>
</dbReference>
<feature type="compositionally biased region" description="Polar residues" evidence="11">
    <location>
        <begin position="11"/>
        <end position="23"/>
    </location>
</feature>
<dbReference type="PROSITE" id="PS51192">
    <property type="entry name" value="HELICASE_ATP_BIND_1"/>
    <property type="match status" value="1"/>
</dbReference>
<comment type="subcellular location">
    <subcellularLocation>
        <location evidence="1">Nucleus</location>
    </subcellularLocation>
</comment>
<evidence type="ECO:0000256" key="8">
    <source>
        <dbReference type="ARBA" id="ARBA00023242"/>
    </source>
</evidence>
<evidence type="ECO:0000313" key="16">
    <source>
        <dbReference type="Proteomes" id="UP000799429"/>
    </source>
</evidence>
<keyword evidence="8" id="KW-0539">Nucleus</keyword>
<protein>
    <submittedName>
        <fullName evidence="15">ATP-dependent RNA helicase DBP8</fullName>
    </submittedName>
</protein>
<dbReference type="GO" id="GO:0016787">
    <property type="term" value="F:hydrolase activity"/>
    <property type="evidence" value="ECO:0007669"/>
    <property type="project" value="UniProtKB-KW"/>
</dbReference>